<evidence type="ECO:0000256" key="2">
    <source>
        <dbReference type="ARBA" id="ARBA00022692"/>
    </source>
</evidence>
<feature type="transmembrane region" description="Helical" evidence="5">
    <location>
        <begin position="159"/>
        <end position="184"/>
    </location>
</feature>
<dbReference type="Proteomes" id="UP001172708">
    <property type="component" value="Unassembled WGS sequence"/>
</dbReference>
<comment type="similarity">
    <text evidence="5">Belongs to the UPF0182 family.</text>
</comment>
<evidence type="ECO:0000256" key="6">
    <source>
        <dbReference type="SAM" id="MobiDB-lite"/>
    </source>
</evidence>
<accession>A0ABT8GHT1</accession>
<organism evidence="7 8">
    <name type="scientific">Demequina muriae</name>
    <dbReference type="NCBI Taxonomy" id="3051664"/>
    <lineage>
        <taxon>Bacteria</taxon>
        <taxon>Bacillati</taxon>
        <taxon>Actinomycetota</taxon>
        <taxon>Actinomycetes</taxon>
        <taxon>Micrococcales</taxon>
        <taxon>Demequinaceae</taxon>
        <taxon>Demequina</taxon>
    </lineage>
</organism>
<dbReference type="PANTHER" id="PTHR39344:SF1">
    <property type="entry name" value="UPF0182 PROTEIN SLL1060"/>
    <property type="match status" value="1"/>
</dbReference>
<feature type="transmembrane region" description="Helical" evidence="5">
    <location>
        <begin position="270"/>
        <end position="292"/>
    </location>
</feature>
<evidence type="ECO:0000313" key="7">
    <source>
        <dbReference type="EMBL" id="MDN4480989.1"/>
    </source>
</evidence>
<dbReference type="PANTHER" id="PTHR39344">
    <property type="entry name" value="UPF0182 PROTEIN SLL1060"/>
    <property type="match status" value="1"/>
</dbReference>
<feature type="compositionally biased region" description="Acidic residues" evidence="6">
    <location>
        <begin position="891"/>
        <end position="914"/>
    </location>
</feature>
<feature type="region of interest" description="Disordered" evidence="6">
    <location>
        <begin position="869"/>
        <end position="919"/>
    </location>
</feature>
<reference evidence="7" key="1">
    <citation type="submission" date="2023-06" db="EMBL/GenBank/DDBJ databases">
        <title>Egi l300058.</title>
        <authorList>
            <person name="Gao L."/>
            <person name="Fang B.-Z."/>
            <person name="Li W.-J."/>
        </authorList>
    </citation>
    <scope>NUCLEOTIDE SEQUENCE</scope>
    <source>
        <strain evidence="7">EGI L300058</strain>
    </source>
</reference>
<evidence type="ECO:0000313" key="8">
    <source>
        <dbReference type="Proteomes" id="UP001172708"/>
    </source>
</evidence>
<protein>
    <recommendedName>
        <fullName evidence="5">UPF0182 protein QQX02_08655</fullName>
    </recommendedName>
</protein>
<evidence type="ECO:0000256" key="5">
    <source>
        <dbReference type="HAMAP-Rule" id="MF_01600"/>
    </source>
</evidence>
<comment type="subcellular location">
    <subcellularLocation>
        <location evidence="5">Cell membrane</location>
        <topology evidence="5">Multi-pass membrane protein</topology>
    </subcellularLocation>
</comment>
<proteinExistence type="inferred from homology"/>
<dbReference type="InterPro" id="IPR005372">
    <property type="entry name" value="UPF0182"/>
</dbReference>
<feature type="transmembrane region" description="Helical" evidence="5">
    <location>
        <begin position="240"/>
        <end position="263"/>
    </location>
</feature>
<evidence type="ECO:0000256" key="3">
    <source>
        <dbReference type="ARBA" id="ARBA00022989"/>
    </source>
</evidence>
<dbReference type="Pfam" id="PF03699">
    <property type="entry name" value="UPF0182"/>
    <property type="match status" value="1"/>
</dbReference>
<keyword evidence="8" id="KW-1185">Reference proteome</keyword>
<keyword evidence="3 5" id="KW-1133">Transmembrane helix</keyword>
<feature type="transmembrane region" description="Helical" evidence="5">
    <location>
        <begin position="196"/>
        <end position="217"/>
    </location>
</feature>
<name>A0ABT8GHT1_9MICO</name>
<keyword evidence="2 5" id="KW-0812">Transmembrane</keyword>
<evidence type="ECO:0000256" key="4">
    <source>
        <dbReference type="ARBA" id="ARBA00023136"/>
    </source>
</evidence>
<dbReference type="EMBL" id="JAUHQA010000001">
    <property type="protein sequence ID" value="MDN4480989.1"/>
    <property type="molecule type" value="Genomic_DNA"/>
</dbReference>
<comment type="caution">
    <text evidence="7">The sequence shown here is derived from an EMBL/GenBank/DDBJ whole genome shotgun (WGS) entry which is preliminary data.</text>
</comment>
<dbReference type="HAMAP" id="MF_01600">
    <property type="entry name" value="UPF0182"/>
    <property type="match status" value="1"/>
</dbReference>
<feature type="transmembrane region" description="Helical" evidence="5">
    <location>
        <begin position="12"/>
        <end position="31"/>
    </location>
</feature>
<evidence type="ECO:0000256" key="1">
    <source>
        <dbReference type="ARBA" id="ARBA00022475"/>
    </source>
</evidence>
<sequence length="998" mass="108248">MQAPRRRSPMLVTGIVVAVLVVLTIIAAQVWTEIAWYRQLGFAEVLTTQWITRAVLFFGFGLIAALAVWITLWVARRVRPAVTGKRTTLDQYREQIQPLEKIAMVALPAFVGLIAGLAMSARWVDFLAWLNHEEFGVADPEFGLDASYYVFTLPVLQTLSGFVLTIAILCTILAAFVHLLYGGIGGGRGFVASGGARIQLAISGLIVMLGIAANYWLDRFALLNSEEERFYGASYTDVNAILPGRTILVGIAVLVGLLFLAVIWRGDWRIPAVGVSLMVLSALVIGGIYPAVVQRFQVEPNAQSLQEPFIQRNIDATQYAYGLDNIETMQYEAATEAEADALRANAETTTQIRLLDPTIVGPAFQQLQQNKQYYNFGDELAVDRYTIDGESRDTVIAVRELDLNGLSNENRSWVNDHTVFTHGFGVVAAYGNRTTVDGQPAFYEGNIPSNGGLGPYEPRIYFGQTLPDYSIVGAPADTNPWELDYPDDDSPNGQINTTYEGEGGPSIGTFVEKVLYAIKFGEEQILFSDRVTSESQILYNRDPLERVAKVAPYLELDQTTYPAVVDEEVVWVVDGYTTTGSFPYSAPVQATGVFAGSATSQFPTSLNYVRNSVKATVNAYDGSVTLYAWDEEDPILQTWQNIFPNAIEPMSEISSDLMSHLRYPEDLFSIQRHQLQRYHVTDASAFYSGQDIWSTPADPVQAGEGLQPPYYLSLQMPGQDEPSFSLTSNFIPGGNTDRNILTGYLAVDSETGSTAGEVAEGFGTLRLLELPRDTTIPGPGQVQNNFNSNSDAQTTLNLLRQGETDVVNGNLLTLPVGGGLLYVQPVYVQSSEGTRVPLLRKVFVSFGDEVGFADTLQEALDQVFGEGAADGAVEDPRPPTEDGEAVAPGEAGDEPVDGEEPADAEEPAEGDEAPIDPGTLTDLEAAQADLRDALERAQQAIADGQTALQASDFTAYGTAQDELAAALEDAVVADERIAAIQSEAAGESNASPSPEPTP</sequence>
<gene>
    <name evidence="7" type="ORF">QQX02_08655</name>
</gene>
<keyword evidence="1 5" id="KW-1003">Cell membrane</keyword>
<feature type="transmembrane region" description="Helical" evidence="5">
    <location>
        <begin position="51"/>
        <end position="75"/>
    </location>
</feature>
<keyword evidence="4 5" id="KW-0472">Membrane</keyword>
<feature type="transmembrane region" description="Helical" evidence="5">
    <location>
        <begin position="102"/>
        <end position="124"/>
    </location>
</feature>